<dbReference type="AlphaFoldDB" id="B8E0U0"/>
<gene>
    <name evidence="9" type="ordered locus">Dtur_1403</name>
</gene>
<keyword evidence="7" id="KW-1133">Transmembrane helix</keyword>
<dbReference type="InterPro" id="IPR007221">
    <property type="entry name" value="MreC"/>
</dbReference>
<keyword evidence="6" id="KW-0175">Coiled coil</keyword>
<reference evidence="10" key="1">
    <citation type="journal article" date="2016" name="Front. Microbiol.">
        <title>The complete genome sequence of hyperthermophile Dictyoglomus turgidum DSM 6724 reveals a specialized carbohydrate fermentor.</title>
        <authorList>
            <person name="Brumm P.J."/>
            <person name="Gowda K."/>
            <person name="Robb F.T."/>
            <person name="Mead D.A."/>
        </authorList>
    </citation>
    <scope>NUCLEOTIDE SEQUENCE [LARGE SCALE GENOMIC DNA]</scope>
    <source>
        <strain evidence="10">DSM 6724 / Z-1310</strain>
    </source>
</reference>
<protein>
    <recommendedName>
        <fullName evidence="2 5">Cell shape-determining protein MreC</fullName>
    </recommendedName>
    <alternativeName>
        <fullName evidence="4 5">Cell shape protein MreC</fullName>
    </alternativeName>
</protein>
<evidence type="ECO:0000256" key="5">
    <source>
        <dbReference type="PIRNR" id="PIRNR038471"/>
    </source>
</evidence>
<dbReference type="InterPro" id="IPR042177">
    <property type="entry name" value="Cell/Rod_1"/>
</dbReference>
<dbReference type="EnsemblBacteria" id="ACK42677">
    <property type="protein sequence ID" value="ACK42677"/>
    <property type="gene ID" value="Dtur_1403"/>
</dbReference>
<evidence type="ECO:0000256" key="6">
    <source>
        <dbReference type="SAM" id="Coils"/>
    </source>
</evidence>
<evidence type="ECO:0000256" key="1">
    <source>
        <dbReference type="ARBA" id="ARBA00009369"/>
    </source>
</evidence>
<dbReference type="Proteomes" id="UP000007719">
    <property type="component" value="Chromosome"/>
</dbReference>
<evidence type="ECO:0000313" key="10">
    <source>
        <dbReference type="Proteomes" id="UP000007719"/>
    </source>
</evidence>
<accession>B8E0U0</accession>
<dbReference type="FunCoup" id="B8E0U0">
    <property type="interactions" value="224"/>
</dbReference>
<dbReference type="KEGG" id="dtu:Dtur_1403"/>
<feature type="transmembrane region" description="Helical" evidence="7">
    <location>
        <begin position="12"/>
        <end position="33"/>
    </location>
</feature>
<keyword evidence="10" id="KW-1185">Reference proteome</keyword>
<evidence type="ECO:0000259" key="8">
    <source>
        <dbReference type="Pfam" id="PF04085"/>
    </source>
</evidence>
<evidence type="ECO:0000256" key="3">
    <source>
        <dbReference type="ARBA" id="ARBA00022960"/>
    </source>
</evidence>
<evidence type="ECO:0000256" key="4">
    <source>
        <dbReference type="ARBA" id="ARBA00032089"/>
    </source>
</evidence>
<dbReference type="InParanoid" id="B8E0U0"/>
<dbReference type="PIRSF" id="PIRSF038471">
    <property type="entry name" value="MreC"/>
    <property type="match status" value="1"/>
</dbReference>
<keyword evidence="7" id="KW-0812">Transmembrane</keyword>
<dbReference type="GO" id="GO:0008360">
    <property type="term" value="P:regulation of cell shape"/>
    <property type="evidence" value="ECO:0000318"/>
    <property type="project" value="GO_Central"/>
</dbReference>
<dbReference type="PANTHER" id="PTHR34138:SF1">
    <property type="entry name" value="CELL SHAPE-DETERMINING PROTEIN MREC"/>
    <property type="match status" value="1"/>
</dbReference>
<evidence type="ECO:0000256" key="7">
    <source>
        <dbReference type="SAM" id="Phobius"/>
    </source>
</evidence>
<evidence type="ECO:0000313" key="9">
    <source>
        <dbReference type="EMBL" id="ACK42677.1"/>
    </source>
</evidence>
<name>B8E0U0_DICTD</name>
<dbReference type="PANTHER" id="PTHR34138">
    <property type="entry name" value="CELL SHAPE-DETERMINING PROTEIN MREC"/>
    <property type="match status" value="1"/>
</dbReference>
<dbReference type="GO" id="GO:0005886">
    <property type="term" value="C:plasma membrane"/>
    <property type="evidence" value="ECO:0000318"/>
    <property type="project" value="GO_Central"/>
</dbReference>
<dbReference type="Gene3D" id="2.40.10.340">
    <property type="entry name" value="Rod shape-determining protein MreC, domain 1"/>
    <property type="match status" value="1"/>
</dbReference>
<dbReference type="InterPro" id="IPR042175">
    <property type="entry name" value="Cell/Rod_MreC_2"/>
</dbReference>
<keyword evidence="3 5" id="KW-0133">Cell shape</keyword>
<dbReference type="eggNOG" id="COG1792">
    <property type="taxonomic scope" value="Bacteria"/>
</dbReference>
<proteinExistence type="inferred from homology"/>
<comment type="similarity">
    <text evidence="1 5">Belongs to the MreC family.</text>
</comment>
<dbReference type="OrthoDB" id="9791028at2"/>
<dbReference type="HOGENOM" id="CLU_1037200_0_0_0"/>
<sequence>MHRKIIDGKNKNIWRIILFLLFLTIILWSAGYLESIAFRIQYSFNRFFYNLQRTFDDIKSYITMTESLQKEIAELQTEILSLYKENQNLKLILENIKKREDYIPWLKDLADKNIEIIYADIVGRDPIKWNLELKVNKGYLDKVKVGMPVLYKDQVVGRVVRTEKHYSIVRTIYDPNFVLGVTVLETKDQGILRGGYDHMEMAYLFSDHGIKEGNTIITSGTEDNIPYGLKIGYIADLKEKAIFSFSNMKILPFEDISNIEGVAICVKF</sequence>
<evidence type="ECO:0000256" key="2">
    <source>
        <dbReference type="ARBA" id="ARBA00013855"/>
    </source>
</evidence>
<organism evidence="9 10">
    <name type="scientific">Dictyoglomus turgidum (strain DSM 6724 / Z-1310)</name>
    <dbReference type="NCBI Taxonomy" id="515635"/>
    <lineage>
        <taxon>Bacteria</taxon>
        <taxon>Pseudomonadati</taxon>
        <taxon>Dictyoglomota</taxon>
        <taxon>Dictyoglomia</taxon>
        <taxon>Dictyoglomales</taxon>
        <taxon>Dictyoglomaceae</taxon>
        <taxon>Dictyoglomus</taxon>
    </lineage>
</organism>
<feature type="domain" description="Rod shape-determining protein MreC beta-barrel core" evidence="8">
    <location>
        <begin position="121"/>
        <end position="264"/>
    </location>
</feature>
<dbReference type="InterPro" id="IPR055342">
    <property type="entry name" value="MreC_beta-barrel_core"/>
</dbReference>
<keyword evidence="7" id="KW-0472">Membrane</keyword>
<comment type="function">
    <text evidence="5">Involved in formation and maintenance of cell shape.</text>
</comment>
<feature type="coiled-coil region" evidence="6">
    <location>
        <begin position="58"/>
        <end position="99"/>
    </location>
</feature>
<dbReference type="STRING" id="515635.Dtur_1403"/>
<dbReference type="EMBL" id="CP001251">
    <property type="protein sequence ID" value="ACK42677.1"/>
    <property type="molecule type" value="Genomic_DNA"/>
</dbReference>
<dbReference type="Pfam" id="PF04085">
    <property type="entry name" value="MreC"/>
    <property type="match status" value="1"/>
</dbReference>
<dbReference type="Gene3D" id="2.40.10.350">
    <property type="entry name" value="Rod shape-determining protein MreC, domain 2"/>
    <property type="match status" value="1"/>
</dbReference>